<accession>Q1MP16</accession>
<protein>
    <submittedName>
        <fullName evidence="2">NA</fullName>
    </submittedName>
</protein>
<keyword evidence="1" id="KW-0812">Transmembrane</keyword>
<dbReference type="AlphaFoldDB" id="Q1MP16"/>
<dbReference type="SUPFAM" id="SSF103481">
    <property type="entry name" value="Multidrug resistance efflux transporter EmrE"/>
    <property type="match status" value="1"/>
</dbReference>
<gene>
    <name evidence="2" type="ordered locus">LIA018</name>
</gene>
<dbReference type="HOGENOM" id="CLU_2081862_0_0_7"/>
<keyword evidence="1" id="KW-1133">Transmembrane helix</keyword>
<proteinExistence type="predicted"/>
<keyword evidence="1" id="KW-0472">Membrane</keyword>
<sequence length="117" mass="13012">MMNINIKLYLLLNGIIAATGTLLMRYGGKNLDFTQGICYIVTSGYLWILGMILSWIAGVFFALLLTKYGITESFSLYVPLVYLMIIGGGLFFLHETLSITRGVGVLFVFIGLIFLLK</sequence>
<feature type="transmembrane region" description="Helical" evidence="1">
    <location>
        <begin position="99"/>
        <end position="116"/>
    </location>
</feature>
<keyword evidence="2" id="KW-0614">Plasmid</keyword>
<feature type="transmembrane region" description="Helical" evidence="1">
    <location>
        <begin position="74"/>
        <end position="93"/>
    </location>
</feature>
<keyword evidence="3" id="KW-1185">Reference proteome</keyword>
<dbReference type="Proteomes" id="UP000002430">
    <property type="component" value="Plasmid 1"/>
</dbReference>
<geneLocation type="plasmid" evidence="3">
    <name>pLaw1</name>
</geneLocation>
<dbReference type="Gene3D" id="1.10.3730.20">
    <property type="match status" value="1"/>
</dbReference>
<dbReference type="InterPro" id="IPR037185">
    <property type="entry name" value="EmrE-like"/>
</dbReference>
<dbReference type="KEGG" id="lip:LIA018"/>
<evidence type="ECO:0000313" key="3">
    <source>
        <dbReference type="Proteomes" id="UP000002430"/>
    </source>
</evidence>
<feature type="transmembrane region" description="Helical" evidence="1">
    <location>
        <begin position="44"/>
        <end position="65"/>
    </location>
</feature>
<name>Q1MP16_LAWIP</name>
<dbReference type="EMBL" id="AM180253">
    <property type="protein sequence ID" value="CAJ53941.1"/>
    <property type="molecule type" value="Genomic_DNA"/>
</dbReference>
<feature type="transmembrane region" description="Helical" evidence="1">
    <location>
        <begin position="7"/>
        <end position="24"/>
    </location>
</feature>
<evidence type="ECO:0000256" key="1">
    <source>
        <dbReference type="SAM" id="Phobius"/>
    </source>
</evidence>
<evidence type="ECO:0000313" key="2">
    <source>
        <dbReference type="EMBL" id="CAJ53941.1"/>
    </source>
</evidence>
<reference evidence="2 3" key="1">
    <citation type="submission" date="2005-11" db="EMBL/GenBank/DDBJ databases">
        <title>The complete genome sequence of Lawsonia intracellularis: the causative agent of proliferative enteropathy.</title>
        <authorList>
            <person name="Kaur K."/>
            <person name="Zhang Q."/>
            <person name="Beckler D."/>
            <person name="Munir S."/>
            <person name="Li L."/>
            <person name="Kinsley K."/>
            <person name="Herron L."/>
            <person name="Peterson A."/>
            <person name="May B."/>
            <person name="Singh S."/>
            <person name="Gebhart C."/>
            <person name="Kapur V."/>
        </authorList>
    </citation>
    <scope>NUCLEOTIDE SEQUENCE [LARGE SCALE GENOMIC DNA]</scope>
    <source>
        <strain evidence="2 3">PHE/MN1-00</strain>
        <plasmid evidence="3">pLaw1</plasmid>
    </source>
</reference>
<organism evidence="2 3">
    <name type="scientific">Lawsonia intracellularis (strain PHE/MN1-00)</name>
    <dbReference type="NCBI Taxonomy" id="363253"/>
    <lineage>
        <taxon>Bacteria</taxon>
        <taxon>Pseudomonadati</taxon>
        <taxon>Thermodesulfobacteriota</taxon>
        <taxon>Desulfovibrionia</taxon>
        <taxon>Desulfovibrionales</taxon>
        <taxon>Desulfovibrionaceae</taxon>
        <taxon>Lawsonia</taxon>
    </lineage>
</organism>